<dbReference type="AlphaFoldDB" id="A0A6S7FMX1"/>
<feature type="compositionally biased region" description="Pro residues" evidence="1">
    <location>
        <begin position="394"/>
        <end position="405"/>
    </location>
</feature>
<dbReference type="Gene3D" id="3.30.70.270">
    <property type="match status" value="1"/>
</dbReference>
<dbReference type="Gene3D" id="3.10.10.10">
    <property type="entry name" value="HIV Type 1 Reverse Transcriptase, subunit A, domain 1"/>
    <property type="match status" value="1"/>
</dbReference>
<organism evidence="2 3">
    <name type="scientific">Paramuricea clavata</name>
    <name type="common">Red gorgonian</name>
    <name type="synonym">Violescent sea-whip</name>
    <dbReference type="NCBI Taxonomy" id="317549"/>
    <lineage>
        <taxon>Eukaryota</taxon>
        <taxon>Metazoa</taxon>
        <taxon>Cnidaria</taxon>
        <taxon>Anthozoa</taxon>
        <taxon>Octocorallia</taxon>
        <taxon>Malacalcyonacea</taxon>
        <taxon>Plexauridae</taxon>
        <taxon>Paramuricea</taxon>
    </lineage>
</organism>
<proteinExistence type="predicted"/>
<feature type="region of interest" description="Disordered" evidence="1">
    <location>
        <begin position="388"/>
        <end position="407"/>
    </location>
</feature>
<reference evidence="2" key="1">
    <citation type="submission" date="2020-04" db="EMBL/GenBank/DDBJ databases">
        <authorList>
            <person name="Alioto T."/>
            <person name="Alioto T."/>
            <person name="Gomez Garrido J."/>
        </authorList>
    </citation>
    <scope>NUCLEOTIDE SEQUENCE</scope>
    <source>
        <strain evidence="2">A484AB</strain>
    </source>
</reference>
<dbReference type="Proteomes" id="UP001152795">
    <property type="component" value="Unassembled WGS sequence"/>
</dbReference>
<sequence>MILRDGLKVVTDAYERVNLLNSFFSSSFSCSFSNDILPNFQGVTCAIEPLATINLSESEVLHALKNLDPSKACGPDNIPGRLLKEAAEVIAPSLCRLFNMSLSLGHFPTTWKRANVTPIFKKDDPSLPSNYRPISLLCILSKVFERCVSYHCQHHLSQFIYDFQHGFRKGRSTESQLLEVYHDILDSLARALQAPHVESTTSTATQFKPAPAAIKLPLNTLINSFPVFLQLPEGQMLKRNIESVVTKHANPVVHRMNFAMHIRDQFICGLHNVQLQTDILAKACNLKTVEDIVKHAEVFERLPFVTNHNFNTLLTFTLFELRHIASKSNRTSHLTKLAMVVVAKTMASLACLLVIPIVPRGKDIKQGCIETRILLPQYPQPMANSISAVSTPPTAQPCPPPPKPPSQLSYPATLENVPKLEAYIREQFATTAFNNSPPFPSLSGPPSHIHLQPNAVPYTRHTPIPVPHHWKAKCQCETHHSSTPFQLAFQVPAHTKKSVVDAVDVFHSVALGSESQPLTMFITEWGRFMYLLTPQRFVAAGDAYTRCYDEIIDGVEWKVKIVDDTLLYNKPTDLTSARSWFGLVNQVAWAHAISPIMQPFCELIKPNQKFYWDNTLDTLFESSKSVLIDLVKDGVQSYDISRTTCIQPDWSKAGVGYLLLQKHCQCAIVFPVCCKNGWKLIHTGSRLTNPAESNCAPTEGEALAVA</sequence>
<keyword evidence="3" id="KW-1185">Reference proteome</keyword>
<dbReference type="SUPFAM" id="SSF56672">
    <property type="entry name" value="DNA/RNA polymerases"/>
    <property type="match status" value="1"/>
</dbReference>
<comment type="caution">
    <text evidence="2">The sequence shown here is derived from an EMBL/GenBank/DDBJ whole genome shotgun (WGS) entry which is preliminary data.</text>
</comment>
<protein>
    <submittedName>
        <fullName evidence="2">Uncharacterized protein</fullName>
    </submittedName>
</protein>
<evidence type="ECO:0000313" key="3">
    <source>
        <dbReference type="Proteomes" id="UP001152795"/>
    </source>
</evidence>
<dbReference type="InterPro" id="IPR043128">
    <property type="entry name" value="Rev_trsase/Diguanyl_cyclase"/>
</dbReference>
<dbReference type="InterPro" id="IPR043502">
    <property type="entry name" value="DNA/RNA_pol_sf"/>
</dbReference>
<dbReference type="EMBL" id="CACRXK020000363">
    <property type="protein sequence ID" value="CAB3981204.1"/>
    <property type="molecule type" value="Genomic_DNA"/>
</dbReference>
<name>A0A6S7FMX1_PARCT</name>
<dbReference type="PANTHER" id="PTHR47510">
    <property type="entry name" value="REVERSE TRANSCRIPTASE DOMAIN-CONTAINING PROTEIN"/>
    <property type="match status" value="1"/>
</dbReference>
<dbReference type="PROSITE" id="PS51257">
    <property type="entry name" value="PROKAR_LIPOPROTEIN"/>
    <property type="match status" value="1"/>
</dbReference>
<evidence type="ECO:0000256" key="1">
    <source>
        <dbReference type="SAM" id="MobiDB-lite"/>
    </source>
</evidence>
<gene>
    <name evidence="2" type="ORF">PACLA_8A058138</name>
</gene>
<dbReference type="OrthoDB" id="412006at2759"/>
<evidence type="ECO:0000313" key="2">
    <source>
        <dbReference type="EMBL" id="CAB3981204.1"/>
    </source>
</evidence>
<accession>A0A6S7FMX1</accession>
<dbReference type="PANTHER" id="PTHR47510:SF3">
    <property type="entry name" value="ENDO_EXONUCLEASE_PHOSPHATASE DOMAIN-CONTAINING PROTEIN"/>
    <property type="match status" value="1"/>
</dbReference>